<dbReference type="Gene3D" id="1.10.8.60">
    <property type="match status" value="1"/>
</dbReference>
<dbReference type="NCBIfam" id="TIGR01128">
    <property type="entry name" value="holA"/>
    <property type="match status" value="1"/>
</dbReference>
<accession>A0A0S4TSH3</accession>
<dbReference type="InterPro" id="IPR032780">
    <property type="entry name" value="DNA_pol3_delt_C"/>
</dbReference>
<dbReference type="InterPro" id="IPR010372">
    <property type="entry name" value="DNA_pol3_delta_N"/>
</dbReference>
<dbReference type="PATRIC" id="fig|305.106.peg.4057"/>
<proteinExistence type="inferred from homology"/>
<comment type="similarity">
    <text evidence="7">Belongs to the DNA polymerase HolA subunit family.</text>
</comment>
<keyword evidence="4 11" id="KW-0548">Nucleotidyltransferase</keyword>
<dbReference type="CDD" id="cd18138">
    <property type="entry name" value="HLD_clamp_pol_III_delta"/>
    <property type="match status" value="1"/>
</dbReference>
<evidence type="ECO:0000256" key="1">
    <source>
        <dbReference type="ARBA" id="ARBA00012417"/>
    </source>
</evidence>
<dbReference type="SUPFAM" id="SSF48019">
    <property type="entry name" value="post-AAA+ oligomerization domain-like"/>
    <property type="match status" value="1"/>
</dbReference>
<protein>
    <recommendedName>
        <fullName evidence="2">DNA polymerase III subunit delta</fullName>
        <ecNumber evidence="1">2.7.7.7</ecNumber>
    </recommendedName>
</protein>
<evidence type="ECO:0000256" key="5">
    <source>
        <dbReference type="ARBA" id="ARBA00022705"/>
    </source>
</evidence>
<dbReference type="Gene3D" id="1.20.272.10">
    <property type="match status" value="1"/>
</dbReference>
<reference evidence="12 13" key="2">
    <citation type="submission" date="2019-04" db="EMBL/GenBank/DDBJ databases">
        <title>Complete Genome of UW386 and Higher Quality Genome of UW700.</title>
        <authorList>
            <person name="Jacobs J."/>
            <person name="Perez A."/>
            <person name="Steidl O."/>
            <person name="Allen C."/>
        </authorList>
    </citation>
    <scope>NUCLEOTIDE SEQUENCE [LARGE SCALE GENOMIC DNA]</scope>
    <source>
        <strain evidence="12 13">UW386</strain>
    </source>
</reference>
<organism evidence="11">
    <name type="scientific">Ralstonia solanacearum</name>
    <name type="common">Pseudomonas solanacearum</name>
    <dbReference type="NCBI Taxonomy" id="305"/>
    <lineage>
        <taxon>Bacteria</taxon>
        <taxon>Pseudomonadati</taxon>
        <taxon>Pseudomonadota</taxon>
        <taxon>Betaproteobacteria</taxon>
        <taxon>Burkholderiales</taxon>
        <taxon>Burkholderiaceae</taxon>
        <taxon>Ralstonia</taxon>
        <taxon>Ralstonia solanacearum species complex</taxon>
    </lineage>
</organism>
<dbReference type="EMBL" id="LN899819">
    <property type="protein sequence ID" value="CUV13012.1"/>
    <property type="molecule type" value="Genomic_DNA"/>
</dbReference>
<evidence type="ECO:0000313" key="12">
    <source>
        <dbReference type="EMBL" id="QCX48643.1"/>
    </source>
</evidence>
<dbReference type="EMBL" id="CP039339">
    <property type="protein sequence ID" value="QCX48643.1"/>
    <property type="molecule type" value="Genomic_DNA"/>
</dbReference>
<keyword evidence="3 11" id="KW-0808">Transferase</keyword>
<dbReference type="GO" id="GO:0003677">
    <property type="term" value="F:DNA binding"/>
    <property type="evidence" value="ECO:0007669"/>
    <property type="project" value="InterPro"/>
</dbReference>
<evidence type="ECO:0000256" key="4">
    <source>
        <dbReference type="ARBA" id="ARBA00022695"/>
    </source>
</evidence>
<keyword evidence="6 11" id="KW-0239">DNA-directed DNA polymerase</keyword>
<gene>
    <name evidence="11" type="primary">holA</name>
    <name evidence="12" type="ORF">E7Z57_05755</name>
    <name evidence="11" type="ORF">RUN39_v1_490083</name>
</gene>
<feature type="domain" description="DNA polymerase III delta N-terminal" evidence="9">
    <location>
        <begin position="24"/>
        <end position="122"/>
    </location>
</feature>
<evidence type="ECO:0000256" key="8">
    <source>
        <dbReference type="ARBA" id="ARBA00049244"/>
    </source>
</evidence>
<dbReference type="AlphaFoldDB" id="A0A0S4TSH3"/>
<sequence length="358" mass="38969">MQLRLDALEGHLKQAGSKGLAPLYVVHGDEHLLVLEAVDALRQAARAQGFSEREVMTVERGFSWSRVTQAQQSMSLFGDRKIVELRIPSGKPGKDGGEVLRALAAGTPSGPAADTVTLITLPRLDFATAKSAWFAALEGAGVSIKVDSVDRAKLPGWIGERLARQQQRVEAGEPGRRALQFIADRVEGNLLAAHQEIQKLGLLHPPGVLSFDAVHDAVLNVARYDVFKLSEAMLSGDVPRLVRMLEGLRGEGEATVLVLWTLTEEIRVLSKIASGAAQGKPMASMLRELRVWGPRERLVPQAVQRLSQPELEAALQMAARLDRQVKGLREPSLPAEPWDGLLLLAMRIARPHSLPVPV</sequence>
<dbReference type="GO" id="GO:0009360">
    <property type="term" value="C:DNA polymerase III complex"/>
    <property type="evidence" value="ECO:0007669"/>
    <property type="project" value="InterPro"/>
</dbReference>
<dbReference type="InterPro" id="IPR008921">
    <property type="entry name" value="DNA_pol3_clamp-load_cplx_C"/>
</dbReference>
<evidence type="ECO:0000256" key="2">
    <source>
        <dbReference type="ARBA" id="ARBA00017703"/>
    </source>
</evidence>
<dbReference type="InterPro" id="IPR027417">
    <property type="entry name" value="P-loop_NTPase"/>
</dbReference>
<evidence type="ECO:0000256" key="3">
    <source>
        <dbReference type="ARBA" id="ARBA00022679"/>
    </source>
</evidence>
<evidence type="ECO:0000313" key="11">
    <source>
        <dbReference type="EMBL" id="CUV13012.1"/>
    </source>
</evidence>
<dbReference type="SUPFAM" id="SSF52540">
    <property type="entry name" value="P-loop containing nucleoside triphosphate hydrolases"/>
    <property type="match status" value="1"/>
</dbReference>
<dbReference type="PANTHER" id="PTHR34388:SF1">
    <property type="entry name" value="DNA POLYMERASE III SUBUNIT DELTA"/>
    <property type="match status" value="1"/>
</dbReference>
<evidence type="ECO:0000313" key="13">
    <source>
        <dbReference type="Proteomes" id="UP000310553"/>
    </source>
</evidence>
<dbReference type="GO" id="GO:0003887">
    <property type="term" value="F:DNA-directed DNA polymerase activity"/>
    <property type="evidence" value="ECO:0007669"/>
    <property type="project" value="UniProtKB-KW"/>
</dbReference>
<dbReference type="EC" id="2.7.7.7" evidence="1"/>
<evidence type="ECO:0000259" key="9">
    <source>
        <dbReference type="Pfam" id="PF06144"/>
    </source>
</evidence>
<evidence type="ECO:0000259" key="10">
    <source>
        <dbReference type="Pfam" id="PF14840"/>
    </source>
</evidence>
<keyword evidence="5" id="KW-0235">DNA replication</keyword>
<dbReference type="InterPro" id="IPR005790">
    <property type="entry name" value="DNA_polIII_delta"/>
</dbReference>
<feature type="domain" description="DNA polymerase III subunit delta C-terminal" evidence="10">
    <location>
        <begin position="227"/>
        <end position="326"/>
    </location>
</feature>
<dbReference type="Pfam" id="PF14840">
    <property type="entry name" value="DNA_pol3_delt_C"/>
    <property type="match status" value="1"/>
</dbReference>
<evidence type="ECO:0000256" key="7">
    <source>
        <dbReference type="ARBA" id="ARBA00034754"/>
    </source>
</evidence>
<dbReference type="GO" id="GO:0006261">
    <property type="term" value="P:DNA-templated DNA replication"/>
    <property type="evidence" value="ECO:0007669"/>
    <property type="project" value="TreeGrafter"/>
</dbReference>
<dbReference type="PANTHER" id="PTHR34388">
    <property type="entry name" value="DNA POLYMERASE III SUBUNIT DELTA"/>
    <property type="match status" value="1"/>
</dbReference>
<reference evidence="11" key="1">
    <citation type="submission" date="2015-10" db="EMBL/GenBank/DDBJ databases">
        <authorList>
            <person name="Gilbert D.G."/>
        </authorList>
    </citation>
    <scope>NUCLEOTIDE SEQUENCE</scope>
    <source>
        <strain evidence="11">Phyl III-seqv23</strain>
    </source>
</reference>
<dbReference type="Proteomes" id="UP000310553">
    <property type="component" value="Chromosome"/>
</dbReference>
<name>A0A0S4TSH3_RALSL</name>
<comment type="catalytic activity">
    <reaction evidence="8">
        <text>DNA(n) + a 2'-deoxyribonucleoside 5'-triphosphate = DNA(n+1) + diphosphate</text>
        <dbReference type="Rhea" id="RHEA:22508"/>
        <dbReference type="Rhea" id="RHEA-COMP:17339"/>
        <dbReference type="Rhea" id="RHEA-COMP:17340"/>
        <dbReference type="ChEBI" id="CHEBI:33019"/>
        <dbReference type="ChEBI" id="CHEBI:61560"/>
        <dbReference type="ChEBI" id="CHEBI:173112"/>
        <dbReference type="EC" id="2.7.7.7"/>
    </reaction>
</comment>
<dbReference type="Pfam" id="PF06144">
    <property type="entry name" value="DNA_pol3_delta"/>
    <property type="match status" value="1"/>
</dbReference>
<dbReference type="Gene3D" id="3.40.50.300">
    <property type="entry name" value="P-loop containing nucleotide triphosphate hydrolases"/>
    <property type="match status" value="1"/>
</dbReference>
<evidence type="ECO:0000256" key="6">
    <source>
        <dbReference type="ARBA" id="ARBA00022932"/>
    </source>
</evidence>